<dbReference type="PANTHER" id="PTHR43157:SF31">
    <property type="entry name" value="PHOSPHATIDYLINOSITOL-GLYCAN BIOSYNTHESIS CLASS F PROTEIN"/>
    <property type="match status" value="1"/>
</dbReference>
<proteinExistence type="predicted"/>
<evidence type="ECO:0000313" key="2">
    <source>
        <dbReference type="EMBL" id="MEE6261361.1"/>
    </source>
</evidence>
<dbReference type="Pfam" id="PF00106">
    <property type="entry name" value="adh_short"/>
    <property type="match status" value="1"/>
</dbReference>
<dbReference type="EMBL" id="JAZGQK010000020">
    <property type="protein sequence ID" value="MEE6261361.1"/>
    <property type="molecule type" value="Genomic_DNA"/>
</dbReference>
<accession>A0ABU7RXX9</accession>
<evidence type="ECO:0000256" key="1">
    <source>
        <dbReference type="ARBA" id="ARBA00023002"/>
    </source>
</evidence>
<keyword evidence="3" id="KW-1185">Reference proteome</keyword>
<name>A0ABU7RXX9_9ACTN</name>
<keyword evidence="1" id="KW-0560">Oxidoreductase</keyword>
<gene>
    <name evidence="2" type="ORF">V1633_23030</name>
</gene>
<dbReference type="RefSeq" id="WP_331216472.1">
    <property type="nucleotide sequence ID" value="NZ_JAZGQK010000020.1"/>
</dbReference>
<dbReference type="Gene3D" id="3.40.50.720">
    <property type="entry name" value="NAD(P)-binding Rossmann-like Domain"/>
    <property type="match status" value="1"/>
</dbReference>
<dbReference type="PANTHER" id="PTHR43157">
    <property type="entry name" value="PHOSPHATIDYLINOSITOL-GLYCAN BIOSYNTHESIS CLASS F PROTEIN-RELATED"/>
    <property type="match status" value="1"/>
</dbReference>
<dbReference type="Proteomes" id="UP001332243">
    <property type="component" value="Unassembled WGS sequence"/>
</dbReference>
<evidence type="ECO:0000313" key="3">
    <source>
        <dbReference type="Proteomes" id="UP001332243"/>
    </source>
</evidence>
<dbReference type="InterPro" id="IPR036291">
    <property type="entry name" value="NAD(P)-bd_dom_sf"/>
</dbReference>
<sequence length="280" mass="30466">MRTVVITGGTGGIGRELARRLLASGDRVVAVGSGAARGAALRADAARLAAEDRLDLHQVDLGSVAATRGFAEELRRRYDVVDALVLGAFRYHPGRTETGEGFERTFALYVLNRFLLPELLREPLARATRPVILNLCGTGGPPAGRIHWDDLQLRRRYGGLRATMQGARANDLLGVAFAARYAHTTIRYVLYNPLFVDTGLAEPFRQPVRTLVRVMARLFAARVEQAVPPLLDLLAEPPTRPLTALRRGSPVDLARPGFDPHSAQRLYGVLGELTAAHLPG</sequence>
<reference evidence="2 3" key="1">
    <citation type="submission" date="2024-01" db="EMBL/GenBank/DDBJ databases">
        <title>Genome insights into Plantactinospora sonchi sp. nov.</title>
        <authorList>
            <person name="Wang L."/>
        </authorList>
    </citation>
    <scope>NUCLEOTIDE SEQUENCE [LARGE SCALE GENOMIC DNA]</scope>
    <source>
        <strain evidence="2 3">NEAU-QY2</strain>
    </source>
</reference>
<organism evidence="2 3">
    <name type="scientific">Plantactinospora sonchi</name>
    <dbReference type="NCBI Taxonomy" id="1544735"/>
    <lineage>
        <taxon>Bacteria</taxon>
        <taxon>Bacillati</taxon>
        <taxon>Actinomycetota</taxon>
        <taxon>Actinomycetes</taxon>
        <taxon>Micromonosporales</taxon>
        <taxon>Micromonosporaceae</taxon>
        <taxon>Plantactinospora</taxon>
    </lineage>
</organism>
<protein>
    <submittedName>
        <fullName evidence="2">SDR family NAD(P)-dependent oxidoreductase</fullName>
    </submittedName>
</protein>
<dbReference type="SUPFAM" id="SSF51735">
    <property type="entry name" value="NAD(P)-binding Rossmann-fold domains"/>
    <property type="match status" value="1"/>
</dbReference>
<comment type="caution">
    <text evidence="2">The sequence shown here is derived from an EMBL/GenBank/DDBJ whole genome shotgun (WGS) entry which is preliminary data.</text>
</comment>
<dbReference type="InterPro" id="IPR002347">
    <property type="entry name" value="SDR_fam"/>
</dbReference>